<gene>
    <name evidence="1" type="ORF">KU392_06430</name>
</gene>
<protein>
    <recommendedName>
        <fullName evidence="3">Lipoprotein</fullName>
    </recommendedName>
</protein>
<name>A0ABS6NMN1_9BURK</name>
<reference evidence="1 2" key="1">
    <citation type="submission" date="2021-06" db="EMBL/GenBank/DDBJ databases">
        <authorList>
            <person name="Lu T."/>
            <person name="Wang Q."/>
            <person name="Han X."/>
        </authorList>
    </citation>
    <scope>NUCLEOTIDE SEQUENCE [LARGE SCALE GENOMIC DNA]</scope>
    <source>
        <strain evidence="1 2">LAM0050</strain>
    </source>
</reference>
<dbReference type="PROSITE" id="PS51257">
    <property type="entry name" value="PROKAR_LIPOPROTEIN"/>
    <property type="match status" value="1"/>
</dbReference>
<accession>A0ABS6NMN1</accession>
<proteinExistence type="predicted"/>
<evidence type="ECO:0008006" key="3">
    <source>
        <dbReference type="Google" id="ProtNLM"/>
    </source>
</evidence>
<comment type="caution">
    <text evidence="1">The sequence shown here is derived from an EMBL/GenBank/DDBJ whole genome shotgun (WGS) entry which is preliminary data.</text>
</comment>
<dbReference type="RefSeq" id="WP_217734908.1">
    <property type="nucleotide sequence ID" value="NZ_JAHSPR010000004.1"/>
</dbReference>
<evidence type="ECO:0000313" key="2">
    <source>
        <dbReference type="Proteomes" id="UP000722165"/>
    </source>
</evidence>
<dbReference type="Proteomes" id="UP000722165">
    <property type="component" value="Unassembled WGS sequence"/>
</dbReference>
<organism evidence="1 2">
    <name type="scientific">Advenella alkanexedens</name>
    <dbReference type="NCBI Taxonomy" id="1481665"/>
    <lineage>
        <taxon>Bacteria</taxon>
        <taxon>Pseudomonadati</taxon>
        <taxon>Pseudomonadota</taxon>
        <taxon>Betaproteobacteria</taxon>
        <taxon>Burkholderiales</taxon>
        <taxon>Alcaligenaceae</taxon>
    </lineage>
</organism>
<evidence type="ECO:0000313" key="1">
    <source>
        <dbReference type="EMBL" id="MBV4396893.1"/>
    </source>
</evidence>
<keyword evidence="2" id="KW-1185">Reference proteome</keyword>
<dbReference type="EMBL" id="JAHSPR010000004">
    <property type="protein sequence ID" value="MBV4396893.1"/>
    <property type="molecule type" value="Genomic_DNA"/>
</dbReference>
<sequence length="92" mass="9949">MQLSKAQVAGMVAVLLTGCGSGEILYEKTDAHLILPCYQNESVCLQKMTDRCVNTLSGRVMESEIREEDVPVAYVVCRPPQTDTGDQAGTAN</sequence>